<dbReference type="EMBL" id="BDOQ01000003">
    <property type="protein sequence ID" value="GBG13399.1"/>
    <property type="molecule type" value="Genomic_DNA"/>
</dbReference>
<reference evidence="3 4" key="1">
    <citation type="journal article" date="2018" name="Environ. Microbiol.">
        <title>Isolation and genomic characterization of Novimethylophilus kurashikiensis gen. nov. sp. nov., a new lanthanide-dependent methylotrophic species of Methylophilaceae.</title>
        <authorList>
            <person name="Lv H."/>
            <person name="Sahin N."/>
            <person name="Tani A."/>
        </authorList>
    </citation>
    <scope>NUCLEOTIDE SEQUENCE [LARGE SCALE GENOMIC DNA]</scope>
    <source>
        <strain evidence="3 4">La2-4</strain>
    </source>
</reference>
<dbReference type="EC" id="2.7.1.-" evidence="1"/>
<organism evidence="3 4">
    <name type="scientific">Novimethylophilus kurashikiensis</name>
    <dbReference type="NCBI Taxonomy" id="1825523"/>
    <lineage>
        <taxon>Bacteria</taxon>
        <taxon>Pseudomonadati</taxon>
        <taxon>Pseudomonadota</taxon>
        <taxon>Betaproteobacteria</taxon>
        <taxon>Nitrosomonadales</taxon>
        <taxon>Methylophilaceae</taxon>
        <taxon>Novimethylophilus</taxon>
    </lineage>
</organism>
<dbReference type="GO" id="GO:0016301">
    <property type="term" value="F:kinase activity"/>
    <property type="evidence" value="ECO:0007669"/>
    <property type="project" value="UniProtKB-UniRule"/>
</dbReference>
<comment type="caution">
    <text evidence="3">The sequence shown here is derived from an EMBL/GenBank/DDBJ whole genome shotgun (WGS) entry which is preliminary data.</text>
</comment>
<dbReference type="InterPro" id="IPR017172">
    <property type="entry name" value="Lsacc_core_hep_kinase_RfaP"/>
</dbReference>
<keyword evidence="1" id="KW-0418">Kinase</keyword>
<dbReference type="NCBIfam" id="NF011703">
    <property type="entry name" value="PRK15123.1"/>
    <property type="match status" value="1"/>
</dbReference>
<gene>
    <name evidence="3" type="primary">waaP</name>
    <name evidence="3" type="ORF">NMK_0946</name>
</gene>
<sequence>MSIFHPQTPDHIPADFRALLPAGDVFEHIMAMQGQVFRDVPGRKTIRVTLGGQSYFIKQHFGVGWKEIFKNLLTARLPILGADTEWRAIHRLHELGLHTTPGVAYASRGWNPAKRRSFVITRDLGNILSLEDFCRDWATLPPHPHFKRRLIQAVADIARILHDHGLNHRDFYICHFCLDGALLTEDAIQLYLLDLHRVGIRTVIQPAARMKDIAALYFSAMDAGLNRRDYLRFVRRYRGSLQSLKAEASFWATVTQRARKLYHKFHGRWPDIESRL</sequence>
<accession>A0A2R5F680</accession>
<dbReference type="InterPro" id="IPR011009">
    <property type="entry name" value="Kinase-like_dom_sf"/>
</dbReference>
<dbReference type="PIRSF" id="PIRSF037318">
    <property type="entry name" value="RfaP"/>
    <property type="match status" value="1"/>
</dbReference>
<keyword evidence="4" id="KW-1185">Reference proteome</keyword>
<comment type="similarity">
    <text evidence="1">Belongs to the protein kinase superfamily. KdkA/rfaP family.</text>
</comment>
<keyword evidence="1 3" id="KW-0808">Transferase</keyword>
<evidence type="ECO:0000256" key="2">
    <source>
        <dbReference type="PIRSR" id="PIRSR037318-50"/>
    </source>
</evidence>
<dbReference type="OrthoDB" id="9782725at2"/>
<keyword evidence="1" id="KW-0547">Nucleotide-binding</keyword>
<dbReference type="RefSeq" id="WP_109014607.1">
    <property type="nucleotide sequence ID" value="NZ_BDOQ01000003.1"/>
</dbReference>
<dbReference type="GO" id="GO:0009244">
    <property type="term" value="P:lipopolysaccharide core region biosynthetic process"/>
    <property type="evidence" value="ECO:0007669"/>
    <property type="project" value="UniProtKB-UniRule"/>
</dbReference>
<feature type="active site" evidence="2">
    <location>
        <position position="170"/>
    </location>
</feature>
<name>A0A2R5F680_9PROT</name>
<comment type="function">
    <text evidence="1">Kinase involved in the biosynthesis of the core oligosaccharide region of lipopolysaccharide (LPS). Catalyzes the phosphorylation of heptose I (HepI), the first heptose added to the Kdo2-lipid A module.</text>
</comment>
<dbReference type="Proteomes" id="UP000245081">
    <property type="component" value="Unassembled WGS sequence"/>
</dbReference>
<dbReference type="GO" id="GO:0005524">
    <property type="term" value="F:ATP binding"/>
    <property type="evidence" value="ECO:0007669"/>
    <property type="project" value="UniProtKB-UniRule"/>
</dbReference>
<proteinExistence type="inferred from homology"/>
<dbReference type="UniPathway" id="UPA00958"/>
<evidence type="ECO:0000313" key="3">
    <source>
        <dbReference type="EMBL" id="GBG13399.1"/>
    </source>
</evidence>
<keyword evidence="1" id="KW-0448">Lipopolysaccharide biosynthesis</keyword>
<dbReference type="SUPFAM" id="SSF56112">
    <property type="entry name" value="Protein kinase-like (PK-like)"/>
    <property type="match status" value="1"/>
</dbReference>
<keyword evidence="1" id="KW-0067">ATP-binding</keyword>
<evidence type="ECO:0000256" key="1">
    <source>
        <dbReference type="PIRNR" id="PIRNR037318"/>
    </source>
</evidence>
<evidence type="ECO:0000313" key="4">
    <source>
        <dbReference type="Proteomes" id="UP000245081"/>
    </source>
</evidence>
<dbReference type="Pfam" id="PF06293">
    <property type="entry name" value="Kdo"/>
    <property type="match status" value="1"/>
</dbReference>
<comment type="pathway">
    <text evidence="1">Bacterial outer membrane biogenesis; LPS core biosynthesis.</text>
</comment>
<dbReference type="AlphaFoldDB" id="A0A2R5F680"/>
<protein>
    <recommendedName>
        <fullName evidence="1">Lipopolysaccharide core heptose(I) kinase</fullName>
        <ecNumber evidence="1">2.7.1.-</ecNumber>
    </recommendedName>
</protein>